<evidence type="ECO:0000313" key="2">
    <source>
        <dbReference type="Proteomes" id="UP001058458"/>
    </source>
</evidence>
<evidence type="ECO:0000313" key="1">
    <source>
        <dbReference type="EMBL" id="UOE77693.1"/>
    </source>
</evidence>
<reference evidence="1" key="1">
    <citation type="submission" date="2020-10" db="EMBL/GenBank/DDBJ databases">
        <authorList>
            <person name="Delgado J.A."/>
            <person name="Gonzalez J.M."/>
        </authorList>
    </citation>
    <scope>NUCLEOTIDE SEQUENCE</scope>
    <source>
        <strain evidence="1">23.6</strain>
    </source>
</reference>
<name>A0AB38R3S0_PARTM</name>
<gene>
    <name evidence="1" type="ORF">IMI45_07875</name>
</gene>
<dbReference type="EMBL" id="CP063414">
    <property type="protein sequence ID" value="UOE77693.1"/>
    <property type="molecule type" value="Genomic_DNA"/>
</dbReference>
<dbReference type="InterPro" id="IPR032871">
    <property type="entry name" value="AHH_dom_containing"/>
</dbReference>
<dbReference type="RefSeq" id="WP_256834922.1">
    <property type="nucleotide sequence ID" value="NZ_CP063414.1"/>
</dbReference>
<dbReference type="AlphaFoldDB" id="A0AB38R3S0"/>
<accession>A0AB38R3S0</accession>
<dbReference type="Proteomes" id="UP001058458">
    <property type="component" value="Chromosome"/>
</dbReference>
<organism evidence="1 2">
    <name type="scientific">Parageobacillus thermoglucosidasius</name>
    <name type="common">Geobacillus thermoglucosidasius</name>
    <dbReference type="NCBI Taxonomy" id="1426"/>
    <lineage>
        <taxon>Bacteria</taxon>
        <taxon>Bacillati</taxon>
        <taxon>Bacillota</taxon>
        <taxon>Bacilli</taxon>
        <taxon>Bacillales</taxon>
        <taxon>Anoxybacillaceae</taxon>
        <taxon>Parageobacillus</taxon>
    </lineage>
</organism>
<proteinExistence type="predicted"/>
<dbReference type="Pfam" id="PF14412">
    <property type="entry name" value="AHH"/>
    <property type="match status" value="1"/>
</dbReference>
<protein>
    <submittedName>
        <fullName evidence="1">AHH domain-containing protein</fullName>
    </submittedName>
</protein>
<sequence length="129" mass="14948">MLEEMGVKRSTKWSGYQAQHIIPAEMASHPVLQKIGMNLDDASNGIFLRVPDDMVSSMSRHRGYHSVYNEVVKRELDKIDVNQSIDVLEKQVFKLQQNLKYLQQKGLPLYPHQGASVELWERQLNKLEK</sequence>